<evidence type="ECO:0000313" key="1">
    <source>
        <dbReference type="EMBL" id="CAD5115728.1"/>
    </source>
</evidence>
<protein>
    <submittedName>
        <fullName evidence="1">DgyrCDS4671</fullName>
    </submittedName>
</protein>
<evidence type="ECO:0000313" key="2">
    <source>
        <dbReference type="Proteomes" id="UP000549394"/>
    </source>
</evidence>
<keyword evidence="2" id="KW-1185">Reference proteome</keyword>
<dbReference type="AlphaFoldDB" id="A0A7I8VJ38"/>
<dbReference type="Gene3D" id="2.60.120.260">
    <property type="entry name" value="Galactose-binding domain-like"/>
    <property type="match status" value="1"/>
</dbReference>
<organism evidence="1 2">
    <name type="scientific">Dimorphilus gyrociliatus</name>
    <dbReference type="NCBI Taxonomy" id="2664684"/>
    <lineage>
        <taxon>Eukaryota</taxon>
        <taxon>Metazoa</taxon>
        <taxon>Spiralia</taxon>
        <taxon>Lophotrochozoa</taxon>
        <taxon>Annelida</taxon>
        <taxon>Polychaeta</taxon>
        <taxon>Polychaeta incertae sedis</taxon>
        <taxon>Dinophilidae</taxon>
        <taxon>Dimorphilus</taxon>
    </lineage>
</organism>
<gene>
    <name evidence="1" type="ORF">DGYR_LOCUS4437</name>
</gene>
<proteinExistence type="predicted"/>
<name>A0A7I8VJ38_9ANNE</name>
<accession>A0A7I8VJ38</accession>
<comment type="caution">
    <text evidence="1">The sequence shown here is derived from an EMBL/GenBank/DDBJ whole genome shotgun (WGS) entry which is preliminary data.</text>
</comment>
<reference evidence="1 2" key="1">
    <citation type="submission" date="2020-08" db="EMBL/GenBank/DDBJ databases">
        <authorList>
            <person name="Hejnol A."/>
        </authorList>
    </citation>
    <scope>NUCLEOTIDE SEQUENCE [LARGE SCALE GENOMIC DNA]</scope>
</reference>
<sequence length="592" mass="67628">MQTLIDGYELVKSGQKLNSNVTVKVDRGKGIVRIDFISGFYAHWQPESTILKSQAIESTGLNPFVFSRHTHSFEYFNRYDQHWFSTNTKIKRPADNPEPEGIIRVEGLFRIEDYRRLANQTKIWMNIAVNVNGMIWIGRMGSRFFDSPNRVSNFDTQLYVVDQRLENNRQVVKTILHVTHLPASEAYGSNYTLTFYGLPGTTFGQFVQSGRSARSTSNKQYSDCFSIRIPTLVFADIVHVPFEFSFPLNYSLGGDLTTYIGVADIYSYVDSFNRSELLKFDSMFLIIPIIVLLPPPKITDFSSLEDQEWRQIFNKSIEGHGNSSVMLRGNHLYICKKDSEMRLRKNRCFLQLQDKGRFEAVDSQIGTILYKHKTEDLFIATTNNGRTCLRGENSGTYWAADNCRILSDFIASDWEKSAQVNAHDMNRYFIRNEVVTDSYLSAQCKKQVLSFNNRDCEFNGLTGWQTVGTNSSLNRTEEKRRSGVSSCKLDGIMKQKISVSSLELLVSVYSQPIDNHLQVNYGMTAVAKTASEEHIVTTSFDSSQKKWHKRSIHFETDSKMVSLELQIQGSAYFDDIHVVSLEKSESSICLTS</sequence>
<dbReference type="Proteomes" id="UP000549394">
    <property type="component" value="Unassembled WGS sequence"/>
</dbReference>
<dbReference type="EMBL" id="CAJFCJ010000006">
    <property type="protein sequence ID" value="CAD5115728.1"/>
    <property type="molecule type" value="Genomic_DNA"/>
</dbReference>